<protein>
    <submittedName>
        <fullName evidence="1">Uncharacterized protein</fullName>
    </submittedName>
</protein>
<evidence type="ECO:0000313" key="2">
    <source>
        <dbReference type="Proteomes" id="UP000265520"/>
    </source>
</evidence>
<evidence type="ECO:0000313" key="1">
    <source>
        <dbReference type="EMBL" id="MCI87651.1"/>
    </source>
</evidence>
<name>A0A392VKY8_9FABA</name>
<reference evidence="1 2" key="1">
    <citation type="journal article" date="2018" name="Front. Plant Sci.">
        <title>Red Clover (Trifolium pratense) and Zigzag Clover (T. medium) - A Picture of Genomic Similarities and Differences.</title>
        <authorList>
            <person name="Dluhosova J."/>
            <person name="Istvanek J."/>
            <person name="Nedelnik J."/>
            <person name="Repkova J."/>
        </authorList>
    </citation>
    <scope>NUCLEOTIDE SEQUENCE [LARGE SCALE GENOMIC DNA]</scope>
    <source>
        <strain evidence="2">cv. 10/8</strain>
        <tissue evidence="1">Leaf</tissue>
    </source>
</reference>
<keyword evidence="2" id="KW-1185">Reference proteome</keyword>
<proteinExistence type="predicted"/>
<feature type="non-terminal residue" evidence="1">
    <location>
        <position position="1"/>
    </location>
</feature>
<comment type="caution">
    <text evidence="1">The sequence shown here is derived from an EMBL/GenBank/DDBJ whole genome shotgun (WGS) entry which is preliminary data.</text>
</comment>
<dbReference type="EMBL" id="LXQA011171671">
    <property type="protein sequence ID" value="MCI87651.1"/>
    <property type="molecule type" value="Genomic_DNA"/>
</dbReference>
<dbReference type="AlphaFoldDB" id="A0A392VKY8"/>
<sequence>ILEQSSMSIPVYVPVAASDKVTPEIIDKSVKEKHVTPDVVQDVEASEDQTNCNTPFFKA</sequence>
<dbReference type="Proteomes" id="UP000265520">
    <property type="component" value="Unassembled WGS sequence"/>
</dbReference>
<accession>A0A392VKY8</accession>
<organism evidence="1 2">
    <name type="scientific">Trifolium medium</name>
    <dbReference type="NCBI Taxonomy" id="97028"/>
    <lineage>
        <taxon>Eukaryota</taxon>
        <taxon>Viridiplantae</taxon>
        <taxon>Streptophyta</taxon>
        <taxon>Embryophyta</taxon>
        <taxon>Tracheophyta</taxon>
        <taxon>Spermatophyta</taxon>
        <taxon>Magnoliopsida</taxon>
        <taxon>eudicotyledons</taxon>
        <taxon>Gunneridae</taxon>
        <taxon>Pentapetalae</taxon>
        <taxon>rosids</taxon>
        <taxon>fabids</taxon>
        <taxon>Fabales</taxon>
        <taxon>Fabaceae</taxon>
        <taxon>Papilionoideae</taxon>
        <taxon>50 kb inversion clade</taxon>
        <taxon>NPAAA clade</taxon>
        <taxon>Hologalegina</taxon>
        <taxon>IRL clade</taxon>
        <taxon>Trifolieae</taxon>
        <taxon>Trifolium</taxon>
    </lineage>
</organism>